<comment type="caution">
    <text evidence="2">The sequence shown here is derived from an EMBL/GenBank/DDBJ whole genome shotgun (WGS) entry which is preliminary data.</text>
</comment>
<dbReference type="eggNOG" id="COG2911">
    <property type="taxonomic scope" value="Bacteria"/>
</dbReference>
<keyword evidence="1" id="KW-0732">Signal</keyword>
<organism evidence="2 3">
    <name type="scientific">Bizionia argentinensis JUB59</name>
    <dbReference type="NCBI Taxonomy" id="1046627"/>
    <lineage>
        <taxon>Bacteria</taxon>
        <taxon>Pseudomonadati</taxon>
        <taxon>Bacteroidota</taxon>
        <taxon>Flavobacteriia</taxon>
        <taxon>Flavobacteriales</taxon>
        <taxon>Flavobacteriaceae</taxon>
        <taxon>Bizionia</taxon>
    </lineage>
</organism>
<dbReference type="Proteomes" id="UP000003730">
    <property type="component" value="Unassembled WGS sequence"/>
</dbReference>
<feature type="signal peptide" evidence="1">
    <location>
        <begin position="1"/>
        <end position="24"/>
    </location>
</feature>
<dbReference type="Pfam" id="PF13585">
    <property type="entry name" value="CHU_C"/>
    <property type="match status" value="1"/>
</dbReference>
<dbReference type="Pfam" id="PF13573">
    <property type="entry name" value="SprB"/>
    <property type="match status" value="9"/>
</dbReference>
<dbReference type="RefSeq" id="WP_008639833.1">
    <property type="nucleotide sequence ID" value="NZ_AFXZ01000069.1"/>
</dbReference>
<reference evidence="2 3" key="1">
    <citation type="journal article" date="2008" name="Int. J. Syst. Evol. Microbiol.">
        <title>Bizionia argentinensis sp. nov., isolated from surface marine water in Antarctica.</title>
        <authorList>
            <person name="Bercovich A."/>
            <person name="Vazquez S.C."/>
            <person name="Yankilevich P."/>
            <person name="Coria S.H."/>
            <person name="Foti M."/>
            <person name="Hernandez E."/>
            <person name="Vidal A."/>
            <person name="Ruberto L."/>
            <person name="Melo C."/>
            <person name="Marenssi S."/>
            <person name="Criscuolo M."/>
            <person name="Memoli M."/>
            <person name="Arguelles M."/>
            <person name="Mac Cormack W.P."/>
        </authorList>
    </citation>
    <scope>NUCLEOTIDE SEQUENCE [LARGE SCALE GENOMIC DNA]</scope>
    <source>
        <strain evidence="2 3">JUB59</strain>
    </source>
</reference>
<protein>
    <submittedName>
        <fullName evidence="2">T9SS type B sorting domain-containing protein</fullName>
    </submittedName>
</protein>
<feature type="chain" id="PRO_5003428707" evidence="1">
    <location>
        <begin position="25"/>
        <end position="4606"/>
    </location>
</feature>
<sequence>MKKPTFFKIGFIVTILLLSLQSFAQNYVPFTPRFDQTLKGDIRLIGNNLLSEHASNPYSGSTSNASVNMIYVDIDGDSTTFNSSSAELEVPNIDCYQIVHAGLYWGAVNAGSTPKTQVKFKGPTGGYNDITGTIIYDANGTVTGNSLPYACYADVTAIVSGLGNNLGYYTVANVSTEQGRTQNYGNGTGQSAGWSLFVVYEDPSLPGKYITSFDGFSSVNAANDVTVPITGFTTPPGPIPVRANFAFAALEGDQQISRDRLLINGSYMSTADRGWNNFFNSKVTDLNGLVNNRIPDSYNTLGFDTGIMPVPNATSLIGNSANSANITMESRQDQYFAYFFAFAVDVIEPKIVLTKVVQDDAGNDIGNQTVGLSTSLNYVIGFENVGNDDANNLVIRDILPINVNFDYPADLGTLPPGVTHTYDPTIRELIFNIDNSVVEQEDPISEIRIHVSVVENCNELSDMCSNIIQNQAFATYSGIQNPSFEISDDPSVNTNTGCLLIPQATNFLADVDGCIFRESVILCGNTVELTAADDYDGYTWSSSPTGTPVIGTGQTITVSEVGTYYVHNDARAPCQSIDQIFEVTNFNDAILVNPVIAAGEGADQVVTCPNNGKDLPNIFLCGANDSHFIDTNITDADSIIWEQLDEGSCDPVGNINCANENVSCTWSEVGQGRSFNANSAGEFRITINYDGCFSQFYFNVYQNILNPTVTSNDIICTTPGQITVGGVPNGYEYSIDNVNFQSSNSFEIVTGGTYTVYVRQDVVDLNPCVFTVPDVTIRDRNFTVSTTVNQPLCFGDKGSIRLAANDVRPQYFFTLYDDAGTEVNSVGPITENNYLFPNLNPGDYSGLVTTEDGCTETVNISIVEPDLLVATSALTTPLTCEDGEITVYPVGGTPPYIYFVNGDPQFQTPAEIDVTTPGVYDIVVQDFNNCRATTTITVEALPQPVFTVDHTDILCYGYNSGSIEFDVTNANGYTITYSIDGGVSYSANSTFSNLTEGTYATRIKYEINGVECFTDSVDVIISQPDTALTASAGVSELAGCGPSGEGMVRITNPQGGTPLYEYSFDNQNTWVTTNEAYVTPGTYTLYIRDSNGCIFAMPEIILDPEPVAPTITVNEPDYNCDGSANATVTVTNPGTSNFDYTYYLDGVENTNTADPTTFINVPDGPHTITVEYGLNSVPTFSNLLYETFGYGEDTTSPGINTTYYCFERQVAATQCNGAPNINDGDYSVTSQVMHPFGTWLQPGDHTPNPTNIPKGRSLVVNIGDKIPVTASLYEKEINDIIPNQPINVEFFAINLLRTGRSGANPDLTVALVDAGGNEISSFSTGEIPKTENWIQFPLTPMTLDPGANSSLKFIVRSNVQQVDGNDVAIDDIKVFQLPKVCVTEVEFPFVVATGNAFSAQVLNTANVTCAGEEDGTITISAQNYDPAIGYQYSIDNGVTWNTQMTSPYIITGLGAQTYNVLVSYDGGATAGCSVPFTQLIEAPSVLEVTATATPVTCLVGSTVTATATGGSPAFTYELLDAASVLINTFPSNGILTNVPEGNYIVRATDINGCSDTFPLEILAPLTPTASIATTSDYCYDATNGATIEVTAADGLAPYEYNINGGAFTTNNTFAGLTPGSYDIIVRDANGCTVILATETIEDQLTINTSITKELDCTVSPDGEITGTISGGYAPYTYEVSYNGGAFTDLGTVTSPFTHIANADGTYQFQITDDRGCTSLSDVITINPIVNPTATETVVNVLCFGDATGSVQIIPSGGVGPYTYSFDGSAFTATSLYTGLVAGTYNYQVQDAKDCIFDGSVTITEPTALVVSASATTFTCSATNTPQVAVVTIDTPTTGTAPYTYSFNGSAYTATNTLNVNDNGTDQTINYSVQDANGCTAGDSIIILQLNGPTDLTFSATAVTCLVTDSEVTLTATDGVGVLTYEIISPAAATGNITGATSGIFTGLTPDTYVFTVTDENGCYHTESLTIDPVINITVSAVKLSDVLCFGDSTGAIQFNVTNTTGFTYTINGGAVTTGTSPIDLTGLDNDTYIIEVTDTATGCTATETITITEPTDALALTATATNVHCNDYNSQISVSATDGTPNYNYAAVLSGATAPVVADYASANPIVVNTNSGADLVWDVYVLDANGCTEMTTVTIVAEAAPTVSVPSIPTNQCSVASGFTFTATGTGTAPLQYSINGGASYQNNGTFTVNTPGTYTVTIMDANGCTAVSPTDIEVFAPLSVSALLTKDITCSLPEAASIDITVSGGNAAYTYQVSDDGGTTYTPIAGSPFTTTVAGTYQFLITDANGCTQTTAPVTVNPATIPDITAVTVSQDINCNGEETGALDITINTTLGLAPFVINVNNDTTGTNYGTQTSGLAAGDYTITVTDAKGCEDTETITIIEPDPIVLDFNVDPITCSSTGVSLGRIIINSVIGGTPNYTYHVTGANGYDEEILNQTGTTQVFEVVDFGLYEIIITDANGCTLIEQNIMVASPPDDLDIDISPTVDCATGGSADVTIGAASTMTGVGPFYFAIYTGSGMTWDGIPGGSAIWQLGAGTPISTTFTGLIPGVTYTFIVYDDDTKCYYYETALLPIPTNSTLTTSAVTENNITCTGAADGNVSFTINSVYGTDVDVSYEVIDAFTLAPIVGTNGTAVIPANGTFDVVNLGPLPFGNYVVVITETSGPNAGCGAVTIPFNITESAIELGITLSTPTNENCNELGSVSATATDGTSPYQYQVVTSGNAPVLANWGNPNTFDLAAGTYDVYVKDAYGCEKFDTVTIIRDADPTIDPVPQVCFDGTPFNITLSGTTFDPSGVTYSMGGAFQADPTFTITAAGTYTLSIQDANGCIATDTLLVEPPVLLDAVLDVDLTCTADATITLTPSGGTGTYNTYEVSTDGGTTYTVLAGPTYTATIDGTYIFQVTDSQGCTAISSGVVVTPNTAPTLTEIHTNVSCNGGSDGSITVTPANGLVPYQYSIDGGTTFQTSNLFEGLAAGTYTIIVRDGKNCDGTLPVTITEPTLVTGTGDLTQGLTCGAGNATQPAIITITGSGGTAPYTYSFDGINYTTTNTYSTTVDGTVTAHVKDANGCIIGTPINVIVPALSIPTDLDFTATTVTCINTESDVTLTTTNGVGPLTYEIIAPATATGNITGLTTGIFTGLAPDTYVFTVSDANGCYYTEDYTVIPVTNITVSGFVVDNVSCFGVSDGEVTFEVANFSNLFTYEFNGGIAVTGQTNTTITEAGLPAGTYTIVITDETTGCTATSTVEVTQPTAVSLVETININANCNFGAQVTVEASGGTAPYQYAFVLDGSAPLAAGYSSSASAVLDPATSTDWDVWVMDSQGCTAQIDVVIDTDPLPTATVPAFAINQCTVTTGFEFTVTNPTGIAPFSYSIGNGFQASPTFTVASAGTYTVTIKDGNGCTNAVPITFEIYPALDQTPNVTALASCADDDGIITVSATGGSGTYTYSINPNAGITLTGNVFSGVPSGTYTITVEDTVTGCTNDASVTLEAPTPVDFTLTPTDATCFGGYDGLITVDLIPGNDDNPIYTYEIIAGPSTAPVQNSNVFTGLEEGTYTVQVNSGRNCFATQTITVGEPNQIVVTVDSVVEYGCTAGTNATNYATITIDPVTGGSGTYTVYEFINAAGVPVQSGTNNVYTETDLAGGTYDINVYDDNGCVGSTSATILPFVSIDDLTVTVDTGITCTNNQDITVTVSSTGGTPDLEFELEDSTGSIQTNTTGVFTGLPVENYIITVTNLNTGCSLQTVHYINEPNTFDLTVDSVVDVTCSDALDGSVNMTFIDRSPNPTDESGPFSYDVLDALGNVVATGTTPNAGPIAVTGLASGTYTINATLVNTPFCTITKNFTITGPPNILGVTATHTEITCVSGNNDGTISASASGGWPGGYEYQLELTSGAIITPFSPVFEFTGLVAGDYIVSVRDSSGCIATTTVSLAIPDPINAVVSADITTLLCFGDTNATITVSNVTGGQGSNYTYTLINVLTPTNTESGPTTNPVFTGLGAGTYEVLIKDGYNCSFTTAQIVIFEPTAIEADLVKVTSQTCLTEATLELTASGGTGPYTYSDDPNFTTVFGPFTTTTGPFAVPVGTYQYYVEDANGCISVISNQITIDPLPALEIDIDVINGFVCTGETTGAVNAVAQGGLGNYTYTLQDSAGNNIIPAPTQTNPGVFSNLAAGTYLVYVESGVDCAETSAPFEIDEPDTPLTAPYTFTNVSCFGGRDGSIVVAATGGSGDIRYAISPQSNQFFDSGEFNGLAAGTYIVTVDDGLCFINLTHTITEPDPVFITVDPLSILDEICSGDLNGEFQVDITGGTAPYSVSLDDYNGPYTTLAPGVTDYTFTGLAGGDHIVFVRDANGCEYELDVTDMEDSINIDPTVEVEYGCVNNAQGNVVTVLVDDSTDPSQLDYSLNGAPYQASNVFIDVLSGNDHYIDVRHTNGCIQRTPLFNVEHFDPLTLVISDGVINEIIATATGGSGDYIYTLNGVDYGSTSTFIISESGTYTVTVTDSNGCVAIASRYFDFIDVCIPNYFTPNGDGVLDGWGPGCAIHFPNLEFDIFDRYGRKIATLGLGEKWYGLYKGKELPTGDYWYVVRLNDPKEDRDFVGHFTLYR</sequence>
<keyword evidence="3" id="KW-1185">Reference proteome</keyword>
<name>G2EHN0_9FLAO</name>
<evidence type="ECO:0000313" key="3">
    <source>
        <dbReference type="Proteomes" id="UP000003730"/>
    </source>
</evidence>
<proteinExistence type="predicted"/>
<dbReference type="STRING" id="1046627.BZARG_2705"/>
<dbReference type="InterPro" id="IPR026341">
    <property type="entry name" value="T9SS_type_B"/>
</dbReference>
<evidence type="ECO:0000256" key="1">
    <source>
        <dbReference type="SAM" id="SignalP"/>
    </source>
</evidence>
<dbReference type="PATRIC" id="fig|1046627.3.peg.3006"/>
<dbReference type="NCBIfam" id="TIGR04131">
    <property type="entry name" value="Bac_Flav_CTERM"/>
    <property type="match status" value="1"/>
</dbReference>
<dbReference type="EMBL" id="AFXZ01000069">
    <property type="protein sequence ID" value="EGV42056.1"/>
    <property type="molecule type" value="Genomic_DNA"/>
</dbReference>
<dbReference type="InterPro" id="IPR025667">
    <property type="entry name" value="SprB_repeat"/>
</dbReference>
<accession>G2EHN0</accession>
<evidence type="ECO:0000313" key="2">
    <source>
        <dbReference type="EMBL" id="EGV42056.1"/>
    </source>
</evidence>
<gene>
    <name evidence="2" type="ORF">BZARG_2705</name>
</gene>
<dbReference type="OrthoDB" id="607469at2"/>